<dbReference type="SUPFAM" id="SSF54001">
    <property type="entry name" value="Cysteine proteinases"/>
    <property type="match status" value="1"/>
</dbReference>
<dbReference type="GO" id="GO:0000289">
    <property type="term" value="P:nuclear-transcribed mRNA poly(A) tail shortening"/>
    <property type="evidence" value="ECO:0007669"/>
    <property type="project" value="InterPro"/>
</dbReference>
<dbReference type="CDD" id="cd06143">
    <property type="entry name" value="PAN2_exo"/>
    <property type="match status" value="1"/>
</dbReference>
<evidence type="ECO:0000256" key="1">
    <source>
        <dbReference type="ARBA" id="ARBA00001663"/>
    </source>
</evidence>
<comment type="similarity">
    <text evidence="3">Belongs to the activator 1 small subunits family.</text>
</comment>
<dbReference type="FunFam" id="1.20.272.10:FF:000004">
    <property type="entry name" value="Replication factor C subunit 5"/>
    <property type="match status" value="1"/>
</dbReference>
<feature type="domain" description="USP" evidence="15">
    <location>
        <begin position="794"/>
        <end position="1200"/>
    </location>
</feature>
<dbReference type="InterPro" id="IPR028881">
    <property type="entry name" value="PAN2_UCH_dom"/>
</dbReference>
<dbReference type="Proteomes" id="UP000827092">
    <property type="component" value="Unassembled WGS sequence"/>
</dbReference>
<keyword evidence="13" id="KW-0539">Nucleus</keyword>
<keyword evidence="9" id="KW-0547">Nucleotide-binding</keyword>
<keyword evidence="7" id="KW-0540">Nuclease</keyword>
<dbReference type="GO" id="GO:0004535">
    <property type="term" value="F:poly(A)-specific ribonuclease activity"/>
    <property type="evidence" value="ECO:0007669"/>
    <property type="project" value="UniProtKB-EC"/>
</dbReference>
<dbReference type="FunFam" id="2.130.10.10:FF:000421">
    <property type="entry name" value="PAN2-PAN3 deadenylation complex catalytic subunit PAN2"/>
    <property type="match status" value="1"/>
</dbReference>
<keyword evidence="5" id="KW-0507">mRNA processing</keyword>
<dbReference type="Gene3D" id="3.90.70.10">
    <property type="entry name" value="Cysteine proteinases"/>
    <property type="match status" value="1"/>
</dbReference>
<evidence type="ECO:0000256" key="9">
    <source>
        <dbReference type="ARBA" id="ARBA00022741"/>
    </source>
</evidence>
<evidence type="ECO:0000256" key="12">
    <source>
        <dbReference type="ARBA" id="ARBA00022840"/>
    </source>
</evidence>
<comment type="caution">
    <text evidence="16">The sequence shown here is derived from an EMBL/GenBank/DDBJ whole genome shotgun (WGS) entry which is preliminary data.</text>
</comment>
<proteinExistence type="inferred from homology"/>
<evidence type="ECO:0000256" key="14">
    <source>
        <dbReference type="ARBA" id="ARBA00080380"/>
    </source>
</evidence>
<keyword evidence="10" id="KW-0378">Hydrolase</keyword>
<keyword evidence="4" id="KW-0963">Cytoplasm</keyword>
<evidence type="ECO:0000256" key="3">
    <source>
        <dbReference type="ARBA" id="ARBA00005378"/>
    </source>
</evidence>
<dbReference type="InterPro" id="IPR047854">
    <property type="entry name" value="RFC_lid"/>
</dbReference>
<dbReference type="GO" id="GO:0005524">
    <property type="term" value="F:ATP binding"/>
    <property type="evidence" value="ECO:0007669"/>
    <property type="project" value="UniProtKB-KW"/>
</dbReference>
<keyword evidence="11" id="KW-0269">Exonuclease</keyword>
<evidence type="ECO:0000259" key="15">
    <source>
        <dbReference type="PROSITE" id="PS50235"/>
    </source>
</evidence>
<organism evidence="16 17">
    <name type="scientific">Oedothorax gibbosus</name>
    <dbReference type="NCBI Taxonomy" id="931172"/>
    <lineage>
        <taxon>Eukaryota</taxon>
        <taxon>Metazoa</taxon>
        <taxon>Ecdysozoa</taxon>
        <taxon>Arthropoda</taxon>
        <taxon>Chelicerata</taxon>
        <taxon>Arachnida</taxon>
        <taxon>Araneae</taxon>
        <taxon>Araneomorphae</taxon>
        <taxon>Entelegynae</taxon>
        <taxon>Araneoidea</taxon>
        <taxon>Linyphiidae</taxon>
        <taxon>Erigoninae</taxon>
        <taxon>Oedothorax</taxon>
    </lineage>
</organism>
<dbReference type="GO" id="GO:0046872">
    <property type="term" value="F:metal ion binding"/>
    <property type="evidence" value="ECO:0007669"/>
    <property type="project" value="UniProtKB-KW"/>
</dbReference>
<keyword evidence="6" id="KW-0235">DNA replication</keyword>
<dbReference type="SUPFAM" id="SSF50978">
    <property type="entry name" value="WD40 repeat-like"/>
    <property type="match status" value="1"/>
</dbReference>
<dbReference type="FunFam" id="1.10.8.60:FF:000028">
    <property type="entry name" value="Replication factor C subunit 5"/>
    <property type="match status" value="1"/>
</dbReference>
<dbReference type="PANTHER" id="PTHR15728">
    <property type="entry name" value="DEADENYLATION COMPLEX CATALYTIC SUBUNIT PAN2"/>
    <property type="match status" value="1"/>
</dbReference>
<evidence type="ECO:0000256" key="5">
    <source>
        <dbReference type="ARBA" id="ARBA00022664"/>
    </source>
</evidence>
<sequence length="1459" mass="164601">TGKLDDLIAHEDIIRTINKFMKEDKLPHLLFYGPPGTGKTSTILACAKQIYSPAEMPSMVLELNASDDRGIGVVREQILSFASTRTIFKSGFKLIILDEADAMTNDAQNALRRVIEKFTENTRFCLICNYLSKITPAIQSRCTRFRFGPLSNKQILPRLEHVIKEEKLEVTEDGQKALMDLAQGDMRKVINVLQCAALAFDVVNEENVYACVGHPLKSDMKSIVNWLLNDDFVSAYKNINNLKTLKGLALQDILTQVHLYVHRIVLPKEIKIHLLEKMADIEDHLSAGTSEKIQLSALISAFQVARDMVSVFLNLYFKMSYHVPDYSEYSNGLHLPSYNEGISHGHEYSLLQSILVDGGTHFGVSTVSFDAFEELLWMGNQGGHMTSYATAELQKYTSFQVHVSNEVRQIVPHDAGILSLTSNNLRMSARRGLPIFNHCSEQVQNMQCMVLTETGTLLMGGHHQNLIELDLNTIEELQVVQVSGDNCAILRKHPRFICSGDISGKVTLHDPNSLSVEHIIDCHNGMLSDFDVHGNQLVTCGFSTRHGELTVERFLKVYDLRMMKSMTPISMMFPPLLLRFVPAYSSRLCVVSQTGQFQMVDTESSGNYSFFIHQVETAGADILTFDTSSSCQAFAFGDAAGYLHLYGASNEVQFNQFHRPTEFADSVEPLPTMDINNEVVPLSIVPLPRCEGKLLSDLPQEFCQVAYRPTPPIDPLILSTMKVVRSIGYAPNPGNRRRNQVPYQLNENKQIESPVSKDEGVETVPQRYLKQEIKYTKMGLDDIDFNRFNRTSFSGLEANLPNSYCNNLIQMFYFIAPLRSSLLNHLCQREFCLACELGFLFHMLDTAQGLPCQAANFLRAFRTIPEASAHGLIVNDLNESKKRSSLPTLVQSWTRFMLQQLHTETLEVSDQMLEDNSYENTSIMTQLFGAKLFSCNSCRCRSETCSETTTLLAQLLYPDNYVTDKSTAQYTFVDIIQRSLSVKHHITAWCDNCSRFTSMIQTKFLKSLPDILVLNCGENKQELEFWKIQLQLLNNTADGSVMKALPDVLRKKPCRYGGLCKRTDCRYYHEHRSSEKSQDPSESLGSWLPQAIKLQLKQGEVSVKDVNDTTPDDEGNDSGESVIYELTGVVSVIMDLTDNGRDNIVSCIKVGPTSHVRHKGSAVHQWYLFNDFSIMPISSQEAVYLNFDWKIPCVLYFTRKNLNTHHNLEVSNPVEKQVFRDDVSLAARSGQTHMTFTPLSLDGLDPPAGRLVAMDAEFVTLNQEEAEIRSDGTRSTIRPSQMSVARISCVRGDGPMEGVPFIDDYISTQEQVVDYLTKFSGIQPGDLDASISSKHLTTLKATYQKLRYLIDTGVTFVGHGLKNDFRVINLVVPPAQVLDTVYLFQLPNKRMVSLRFLAWHFLDLKIQSGMHDSIEDAKTALQLYKKYLELEQNGKFKEELKKLYDAGRQLHWKVPGIDD</sequence>
<dbReference type="Gene3D" id="1.10.8.60">
    <property type="match status" value="1"/>
</dbReference>
<dbReference type="CDD" id="cd18140">
    <property type="entry name" value="HLD_clamp_RFC"/>
    <property type="match status" value="1"/>
</dbReference>
<dbReference type="Pfam" id="PF20770">
    <property type="entry name" value="PAN2_N"/>
    <property type="match status" value="1"/>
</dbReference>
<dbReference type="SUPFAM" id="SSF48019">
    <property type="entry name" value="post-AAA+ oligomerization domain-like"/>
    <property type="match status" value="1"/>
</dbReference>
<evidence type="ECO:0000256" key="4">
    <source>
        <dbReference type="ARBA" id="ARBA00022490"/>
    </source>
</evidence>
<dbReference type="GO" id="GO:0000932">
    <property type="term" value="C:P-body"/>
    <property type="evidence" value="ECO:0007669"/>
    <property type="project" value="TreeGrafter"/>
</dbReference>
<dbReference type="InterPro" id="IPR012337">
    <property type="entry name" value="RNaseH-like_sf"/>
</dbReference>
<dbReference type="Pfam" id="PF13423">
    <property type="entry name" value="UCH_1"/>
    <property type="match status" value="1"/>
</dbReference>
<dbReference type="Gene3D" id="3.40.50.300">
    <property type="entry name" value="P-loop containing nucleotide triphosphate hydrolases"/>
    <property type="match status" value="1"/>
</dbReference>
<dbReference type="SUPFAM" id="SSF53098">
    <property type="entry name" value="Ribonuclease H-like"/>
    <property type="match status" value="1"/>
</dbReference>
<keyword evidence="8" id="KW-0479">Metal-binding</keyword>
<dbReference type="NCBIfam" id="NF001679">
    <property type="entry name" value="PRK00440.1"/>
    <property type="match status" value="1"/>
</dbReference>
<dbReference type="GO" id="GO:0006397">
    <property type="term" value="P:mRNA processing"/>
    <property type="evidence" value="ECO:0007669"/>
    <property type="project" value="UniProtKB-KW"/>
</dbReference>
<dbReference type="PROSITE" id="PS50235">
    <property type="entry name" value="USP_3"/>
    <property type="match status" value="1"/>
</dbReference>
<dbReference type="InterPro" id="IPR003959">
    <property type="entry name" value="ATPase_AAA_core"/>
</dbReference>
<keyword evidence="17" id="KW-1185">Reference proteome</keyword>
<dbReference type="FunFam" id="3.40.50.300:FF:000129">
    <property type="entry name" value="Replication factor C subunit 5"/>
    <property type="match status" value="1"/>
</dbReference>
<keyword evidence="12" id="KW-0067">ATP-binding</keyword>
<dbReference type="Gene3D" id="2.130.10.10">
    <property type="entry name" value="YVTN repeat-like/Quinoprotein amine dehydrogenase"/>
    <property type="match status" value="1"/>
</dbReference>
<dbReference type="SUPFAM" id="SSF52540">
    <property type="entry name" value="P-loop containing nucleoside triphosphate hydrolases"/>
    <property type="match status" value="1"/>
</dbReference>
<dbReference type="GO" id="GO:0003677">
    <property type="term" value="F:DNA binding"/>
    <property type="evidence" value="ECO:0007669"/>
    <property type="project" value="InterPro"/>
</dbReference>
<accession>A0AAV6TW15</accession>
<dbReference type="GO" id="GO:0016887">
    <property type="term" value="F:ATP hydrolysis activity"/>
    <property type="evidence" value="ECO:0007669"/>
    <property type="project" value="InterPro"/>
</dbReference>
<evidence type="ECO:0000256" key="8">
    <source>
        <dbReference type="ARBA" id="ARBA00022723"/>
    </source>
</evidence>
<dbReference type="HAMAP" id="MF_03182">
    <property type="entry name" value="PAN2"/>
    <property type="match status" value="1"/>
</dbReference>
<evidence type="ECO:0000256" key="2">
    <source>
        <dbReference type="ARBA" id="ARBA00004123"/>
    </source>
</evidence>
<gene>
    <name evidence="16" type="ORF">JTE90_003089</name>
</gene>
<dbReference type="Gene3D" id="3.30.420.10">
    <property type="entry name" value="Ribonuclease H-like superfamily/Ribonuclease H"/>
    <property type="match status" value="1"/>
</dbReference>
<dbReference type="InterPro" id="IPR036322">
    <property type="entry name" value="WD40_repeat_dom_sf"/>
</dbReference>
<dbReference type="InterPro" id="IPR013748">
    <property type="entry name" value="Rep_factorC_C"/>
</dbReference>
<dbReference type="InterPro" id="IPR030843">
    <property type="entry name" value="PAN2"/>
</dbReference>
<dbReference type="InterPro" id="IPR008921">
    <property type="entry name" value="DNA_pol3_clamp-load_cplx_C"/>
</dbReference>
<dbReference type="Pfam" id="PF00929">
    <property type="entry name" value="RNase_T"/>
    <property type="match status" value="1"/>
</dbReference>
<evidence type="ECO:0000256" key="10">
    <source>
        <dbReference type="ARBA" id="ARBA00022801"/>
    </source>
</evidence>
<dbReference type="EMBL" id="JAFNEN010000947">
    <property type="protein sequence ID" value="KAG8175866.1"/>
    <property type="molecule type" value="Genomic_DNA"/>
</dbReference>
<dbReference type="PANTHER" id="PTHR15728:SF0">
    <property type="entry name" value="PAN2-PAN3 DEADENYLATION COMPLEX CATALYTIC SUBUNIT PAN2"/>
    <property type="match status" value="1"/>
</dbReference>
<evidence type="ECO:0000313" key="16">
    <source>
        <dbReference type="EMBL" id="KAG8175866.1"/>
    </source>
</evidence>
<dbReference type="SMART" id="SM00382">
    <property type="entry name" value="AAA"/>
    <property type="match status" value="1"/>
</dbReference>
<dbReference type="SMART" id="SM00479">
    <property type="entry name" value="EXOIII"/>
    <property type="match status" value="1"/>
</dbReference>
<dbReference type="Pfam" id="PF08542">
    <property type="entry name" value="Rep_fac_C"/>
    <property type="match status" value="1"/>
</dbReference>
<dbReference type="InterPro" id="IPR028889">
    <property type="entry name" value="USP"/>
</dbReference>
<dbReference type="InterPro" id="IPR048841">
    <property type="entry name" value="PAN2_N"/>
</dbReference>
<evidence type="ECO:0000256" key="13">
    <source>
        <dbReference type="ARBA" id="ARBA00023242"/>
    </source>
</evidence>
<dbReference type="Gene3D" id="1.20.272.10">
    <property type="match status" value="1"/>
</dbReference>
<dbReference type="GO" id="GO:0005634">
    <property type="term" value="C:nucleus"/>
    <property type="evidence" value="ECO:0007669"/>
    <property type="project" value="UniProtKB-SubCell"/>
</dbReference>
<name>A0AAV6TW15_9ARAC</name>
<dbReference type="InterPro" id="IPR050785">
    <property type="entry name" value="PAN2-PAN3_catalytic_subunit"/>
</dbReference>
<evidence type="ECO:0000256" key="11">
    <source>
        <dbReference type="ARBA" id="ARBA00022839"/>
    </source>
</evidence>
<comment type="catalytic activity">
    <reaction evidence="1">
        <text>Exonucleolytic cleavage of poly(A) to 5'-AMP.</text>
        <dbReference type="EC" id="3.1.13.4"/>
    </reaction>
</comment>
<dbReference type="InterPro" id="IPR015943">
    <property type="entry name" value="WD40/YVTN_repeat-like_dom_sf"/>
</dbReference>
<dbReference type="CDD" id="cd00009">
    <property type="entry name" value="AAA"/>
    <property type="match status" value="1"/>
</dbReference>
<dbReference type="InterPro" id="IPR038765">
    <property type="entry name" value="Papain-like_cys_pep_sf"/>
</dbReference>
<evidence type="ECO:0000256" key="6">
    <source>
        <dbReference type="ARBA" id="ARBA00022705"/>
    </source>
</evidence>
<dbReference type="GO" id="GO:0006260">
    <property type="term" value="P:DNA replication"/>
    <property type="evidence" value="ECO:0007669"/>
    <property type="project" value="UniProtKB-KW"/>
</dbReference>
<feature type="non-terminal residue" evidence="16">
    <location>
        <position position="1"/>
    </location>
</feature>
<reference evidence="16 17" key="1">
    <citation type="journal article" date="2022" name="Nat. Ecol. Evol.">
        <title>A masculinizing supergene underlies an exaggerated male reproductive morph in a spider.</title>
        <authorList>
            <person name="Hendrickx F."/>
            <person name="De Corte Z."/>
            <person name="Sonet G."/>
            <person name="Van Belleghem S.M."/>
            <person name="Kostlbacher S."/>
            <person name="Vangestel C."/>
        </authorList>
    </citation>
    <scope>NUCLEOTIDE SEQUENCE [LARGE SCALE GENOMIC DNA]</scope>
    <source>
        <strain evidence="16">W744_W776</strain>
    </source>
</reference>
<dbReference type="FunFam" id="3.30.420.10:FF:000011">
    <property type="entry name" value="PAN2-PAN3 deadenylation complex catalytic subunit PAN2"/>
    <property type="match status" value="1"/>
</dbReference>
<evidence type="ECO:0000256" key="7">
    <source>
        <dbReference type="ARBA" id="ARBA00022722"/>
    </source>
</evidence>
<evidence type="ECO:0000313" key="17">
    <source>
        <dbReference type="Proteomes" id="UP000827092"/>
    </source>
</evidence>
<protein>
    <recommendedName>
        <fullName evidence="14">Activator 1 subunit 5</fullName>
    </recommendedName>
</protein>
<comment type="subcellular location">
    <subcellularLocation>
        <location evidence="2">Nucleus</location>
    </subcellularLocation>
</comment>
<dbReference type="InterPro" id="IPR013520">
    <property type="entry name" value="Ribonucl_H"/>
</dbReference>
<dbReference type="GO" id="GO:0031251">
    <property type="term" value="C:PAN complex"/>
    <property type="evidence" value="ECO:0007669"/>
    <property type="project" value="InterPro"/>
</dbReference>
<dbReference type="Pfam" id="PF00004">
    <property type="entry name" value="AAA"/>
    <property type="match status" value="1"/>
</dbReference>
<dbReference type="InterPro" id="IPR036397">
    <property type="entry name" value="RNaseH_sf"/>
</dbReference>
<dbReference type="InterPro" id="IPR003593">
    <property type="entry name" value="AAA+_ATPase"/>
</dbReference>
<dbReference type="InterPro" id="IPR027417">
    <property type="entry name" value="P-loop_NTPase"/>
</dbReference>